<dbReference type="AlphaFoldDB" id="A0A0E9TWK5"/>
<protein>
    <submittedName>
        <fullName evidence="1">Uncharacterized protein</fullName>
    </submittedName>
</protein>
<sequence length="56" mass="6458">MLDKRHKIQTTHPDTAIHLQEVNKTFITSDSQVMLLRKANTVRSAMKCLFVTGRVF</sequence>
<dbReference type="EMBL" id="GBXM01050740">
    <property type="protein sequence ID" value="JAH57837.1"/>
    <property type="molecule type" value="Transcribed_RNA"/>
</dbReference>
<accession>A0A0E9TWK5</accession>
<reference evidence="1" key="1">
    <citation type="submission" date="2014-11" db="EMBL/GenBank/DDBJ databases">
        <authorList>
            <person name="Amaro Gonzalez C."/>
        </authorList>
    </citation>
    <scope>NUCLEOTIDE SEQUENCE</scope>
</reference>
<evidence type="ECO:0000313" key="1">
    <source>
        <dbReference type="EMBL" id="JAH57837.1"/>
    </source>
</evidence>
<reference evidence="1" key="2">
    <citation type="journal article" date="2015" name="Fish Shellfish Immunol.">
        <title>Early steps in the European eel (Anguilla anguilla)-Vibrio vulnificus interaction in the gills: Role of the RtxA13 toxin.</title>
        <authorList>
            <person name="Callol A."/>
            <person name="Pajuelo D."/>
            <person name="Ebbesson L."/>
            <person name="Teles M."/>
            <person name="MacKenzie S."/>
            <person name="Amaro C."/>
        </authorList>
    </citation>
    <scope>NUCLEOTIDE SEQUENCE</scope>
</reference>
<name>A0A0E9TWK5_ANGAN</name>
<proteinExistence type="predicted"/>
<organism evidence="1">
    <name type="scientific">Anguilla anguilla</name>
    <name type="common">European freshwater eel</name>
    <name type="synonym">Muraena anguilla</name>
    <dbReference type="NCBI Taxonomy" id="7936"/>
    <lineage>
        <taxon>Eukaryota</taxon>
        <taxon>Metazoa</taxon>
        <taxon>Chordata</taxon>
        <taxon>Craniata</taxon>
        <taxon>Vertebrata</taxon>
        <taxon>Euteleostomi</taxon>
        <taxon>Actinopterygii</taxon>
        <taxon>Neopterygii</taxon>
        <taxon>Teleostei</taxon>
        <taxon>Anguilliformes</taxon>
        <taxon>Anguillidae</taxon>
        <taxon>Anguilla</taxon>
    </lineage>
</organism>